<dbReference type="CDD" id="cd19481">
    <property type="entry name" value="RecA-like_protease"/>
    <property type="match status" value="1"/>
</dbReference>
<protein>
    <submittedName>
        <fullName evidence="3">AAA family ATPase</fullName>
    </submittedName>
</protein>
<evidence type="ECO:0000259" key="2">
    <source>
        <dbReference type="SMART" id="SM00382"/>
    </source>
</evidence>
<dbReference type="AlphaFoldDB" id="A0A9P4NTW4"/>
<dbReference type="InterPro" id="IPR003959">
    <property type="entry name" value="ATPase_AAA_core"/>
</dbReference>
<keyword evidence="4" id="KW-1185">Reference proteome</keyword>
<feature type="domain" description="AAA+ ATPase" evidence="2">
    <location>
        <begin position="438"/>
        <end position="565"/>
    </location>
</feature>
<organism evidence="3 4">
    <name type="scientific">Tothia fuscella</name>
    <dbReference type="NCBI Taxonomy" id="1048955"/>
    <lineage>
        <taxon>Eukaryota</taxon>
        <taxon>Fungi</taxon>
        <taxon>Dikarya</taxon>
        <taxon>Ascomycota</taxon>
        <taxon>Pezizomycotina</taxon>
        <taxon>Dothideomycetes</taxon>
        <taxon>Pleosporomycetidae</taxon>
        <taxon>Venturiales</taxon>
        <taxon>Cylindrosympodiaceae</taxon>
        <taxon>Tothia</taxon>
    </lineage>
</organism>
<sequence>MATIIQAMSIATKQNKFDTNGVSVENTQEDELEEAEAEPTYLLAGTIPKSRNLYEGPADRRGRTSWTTTYPDDIEDPPENAGSAQYALLIRNKKCYDGRKKLEIDSIVVQSALLKKILGVVLKDYPGITTNLERVEFKAPFQPFVHRWEQFAAAKEEETDADTLAHFNLLWDVLEEELRDLIHEKNDHVANGVVRFDNIWTIFEPDVLISSVDENHERIYKLQSSEFANTRCGRVYHLKNQFVDFDGENFGQGTESLTIPAFSKNAVKEKILARGRRFEELRGYHYKAYDGIAVGEGMFGPVRYSVNSRVIIDTYAFNRFNPNRKVHLDFLKADAGEPESEDDLDYVEANGSSNNSTIDAALSDEQLLITTPTLRGYSLKDKKWLSFYIDSVQEIVWNEHAFASLVAPAEQKELILAFAESQAKHKDQFDDVVQGKGRGIIMLISGPPGVGKTMTAESVAEAMKVPLYMMSAGDLGTNPAGVETALANILEMNTKWNAVLLLDEADVFLEARSAHDLERNKLVSIFLRLLEYYEGILFLTTNRVDNIDAAFESRIHLSLQYQELGKPSRKHVWQTFLARTKGASQFGDAEVDRLVEVPLNGRVIKNILKTAQLLASKQDVPLAFGHVDTVMRLKKANERKWL</sequence>
<accession>A0A9P4NTW4</accession>
<reference evidence="3" key="1">
    <citation type="journal article" date="2020" name="Stud. Mycol.">
        <title>101 Dothideomycetes genomes: a test case for predicting lifestyles and emergence of pathogens.</title>
        <authorList>
            <person name="Haridas S."/>
            <person name="Albert R."/>
            <person name="Binder M."/>
            <person name="Bloem J."/>
            <person name="Labutti K."/>
            <person name="Salamov A."/>
            <person name="Andreopoulos B."/>
            <person name="Baker S."/>
            <person name="Barry K."/>
            <person name="Bills G."/>
            <person name="Bluhm B."/>
            <person name="Cannon C."/>
            <person name="Castanera R."/>
            <person name="Culley D."/>
            <person name="Daum C."/>
            <person name="Ezra D."/>
            <person name="Gonzalez J."/>
            <person name="Henrissat B."/>
            <person name="Kuo A."/>
            <person name="Liang C."/>
            <person name="Lipzen A."/>
            <person name="Lutzoni F."/>
            <person name="Magnuson J."/>
            <person name="Mondo S."/>
            <person name="Nolan M."/>
            <person name="Ohm R."/>
            <person name="Pangilinan J."/>
            <person name="Park H.-J."/>
            <person name="Ramirez L."/>
            <person name="Alfaro M."/>
            <person name="Sun H."/>
            <person name="Tritt A."/>
            <person name="Yoshinaga Y."/>
            <person name="Zwiers L.-H."/>
            <person name="Turgeon B."/>
            <person name="Goodwin S."/>
            <person name="Spatafora J."/>
            <person name="Crous P."/>
            <person name="Grigoriev I."/>
        </authorList>
    </citation>
    <scope>NUCLEOTIDE SEQUENCE</scope>
    <source>
        <strain evidence="3">CBS 130266</strain>
    </source>
</reference>
<dbReference type="Proteomes" id="UP000800235">
    <property type="component" value="Unassembled WGS sequence"/>
</dbReference>
<evidence type="ECO:0000256" key="1">
    <source>
        <dbReference type="SAM" id="MobiDB-lite"/>
    </source>
</evidence>
<dbReference type="OrthoDB" id="10042665at2759"/>
<dbReference type="PANTHER" id="PTHR46411">
    <property type="entry name" value="FAMILY ATPASE, PUTATIVE-RELATED"/>
    <property type="match status" value="1"/>
</dbReference>
<dbReference type="InterPro" id="IPR003593">
    <property type="entry name" value="AAA+_ATPase"/>
</dbReference>
<dbReference type="Gene3D" id="3.40.50.300">
    <property type="entry name" value="P-loop containing nucleotide triphosphate hydrolases"/>
    <property type="match status" value="1"/>
</dbReference>
<dbReference type="InterPro" id="IPR054289">
    <property type="entry name" value="DUF7025"/>
</dbReference>
<proteinExistence type="predicted"/>
<evidence type="ECO:0000313" key="3">
    <source>
        <dbReference type="EMBL" id="KAF2431283.1"/>
    </source>
</evidence>
<dbReference type="GO" id="GO:0005524">
    <property type="term" value="F:ATP binding"/>
    <property type="evidence" value="ECO:0007669"/>
    <property type="project" value="InterPro"/>
</dbReference>
<comment type="caution">
    <text evidence="3">The sequence shown here is derived from an EMBL/GenBank/DDBJ whole genome shotgun (WGS) entry which is preliminary data.</text>
</comment>
<dbReference type="GO" id="GO:0016887">
    <property type="term" value="F:ATP hydrolysis activity"/>
    <property type="evidence" value="ECO:0007669"/>
    <property type="project" value="InterPro"/>
</dbReference>
<gene>
    <name evidence="3" type="ORF">EJ08DRAFT_696670</name>
</gene>
<dbReference type="SMART" id="SM00382">
    <property type="entry name" value="AAA"/>
    <property type="match status" value="1"/>
</dbReference>
<evidence type="ECO:0000313" key="4">
    <source>
        <dbReference type="Proteomes" id="UP000800235"/>
    </source>
</evidence>
<dbReference type="Pfam" id="PF22942">
    <property type="entry name" value="DUF7025"/>
    <property type="match status" value="1"/>
</dbReference>
<feature type="region of interest" description="Disordered" evidence="1">
    <location>
        <begin position="53"/>
        <end position="79"/>
    </location>
</feature>
<dbReference type="SUPFAM" id="SSF52540">
    <property type="entry name" value="P-loop containing nucleoside triphosphate hydrolases"/>
    <property type="match status" value="1"/>
</dbReference>
<dbReference type="EMBL" id="MU007033">
    <property type="protein sequence ID" value="KAF2431283.1"/>
    <property type="molecule type" value="Genomic_DNA"/>
</dbReference>
<name>A0A9P4NTW4_9PEZI</name>
<dbReference type="InterPro" id="IPR027417">
    <property type="entry name" value="P-loop_NTPase"/>
</dbReference>
<dbReference type="PANTHER" id="PTHR46411:SF3">
    <property type="entry name" value="AAA+ ATPASE DOMAIN-CONTAINING PROTEIN"/>
    <property type="match status" value="1"/>
</dbReference>
<dbReference type="Pfam" id="PF00004">
    <property type="entry name" value="AAA"/>
    <property type="match status" value="1"/>
</dbReference>